<accession>A0A803PVI6</accession>
<protein>
    <recommendedName>
        <fullName evidence="1">RNase H type-1 domain-containing protein</fullName>
    </recommendedName>
</protein>
<dbReference type="InterPro" id="IPR044730">
    <property type="entry name" value="RNase_H-like_dom_plant"/>
</dbReference>
<dbReference type="Proteomes" id="UP000596661">
    <property type="component" value="Chromosome 6"/>
</dbReference>
<dbReference type="Gramene" id="evm.model.06.1680">
    <property type="protein sequence ID" value="cds.evm.model.06.1680"/>
    <property type="gene ID" value="evm.TU.06.1680"/>
</dbReference>
<keyword evidence="3" id="KW-1185">Reference proteome</keyword>
<feature type="domain" description="RNase H type-1" evidence="1">
    <location>
        <begin position="169"/>
        <end position="282"/>
    </location>
</feature>
<dbReference type="Gene3D" id="3.30.420.10">
    <property type="entry name" value="Ribonuclease H-like superfamily/Ribonuclease H"/>
    <property type="match status" value="1"/>
</dbReference>
<dbReference type="CDD" id="cd06222">
    <property type="entry name" value="RNase_H_like"/>
    <property type="match status" value="1"/>
</dbReference>
<reference evidence="2" key="2">
    <citation type="submission" date="2021-03" db="UniProtKB">
        <authorList>
            <consortium name="EnsemblPlants"/>
        </authorList>
    </citation>
    <scope>IDENTIFICATION</scope>
</reference>
<dbReference type="InterPro" id="IPR036397">
    <property type="entry name" value="RNaseH_sf"/>
</dbReference>
<reference evidence="2" key="1">
    <citation type="submission" date="2018-11" db="EMBL/GenBank/DDBJ databases">
        <authorList>
            <person name="Grassa J C."/>
        </authorList>
    </citation>
    <scope>NUCLEOTIDE SEQUENCE [LARGE SCALE GENOMIC DNA]</scope>
</reference>
<dbReference type="GO" id="GO:0003676">
    <property type="term" value="F:nucleic acid binding"/>
    <property type="evidence" value="ECO:0007669"/>
    <property type="project" value="InterPro"/>
</dbReference>
<proteinExistence type="predicted"/>
<dbReference type="PANTHER" id="PTHR47074">
    <property type="entry name" value="BNAC02G40300D PROTEIN"/>
    <property type="match status" value="1"/>
</dbReference>
<dbReference type="PANTHER" id="PTHR47074:SF48">
    <property type="entry name" value="POLYNUCLEOTIDYL TRANSFERASE, RIBONUCLEASE H-LIKE SUPERFAMILY PROTEIN"/>
    <property type="match status" value="1"/>
</dbReference>
<dbReference type="EnsemblPlants" id="evm.model.06.1680">
    <property type="protein sequence ID" value="cds.evm.model.06.1680"/>
    <property type="gene ID" value="evm.TU.06.1680"/>
</dbReference>
<organism evidence="2 3">
    <name type="scientific">Cannabis sativa</name>
    <name type="common">Hemp</name>
    <name type="synonym">Marijuana</name>
    <dbReference type="NCBI Taxonomy" id="3483"/>
    <lineage>
        <taxon>Eukaryota</taxon>
        <taxon>Viridiplantae</taxon>
        <taxon>Streptophyta</taxon>
        <taxon>Embryophyta</taxon>
        <taxon>Tracheophyta</taxon>
        <taxon>Spermatophyta</taxon>
        <taxon>Magnoliopsida</taxon>
        <taxon>eudicotyledons</taxon>
        <taxon>Gunneridae</taxon>
        <taxon>Pentapetalae</taxon>
        <taxon>rosids</taxon>
        <taxon>fabids</taxon>
        <taxon>Rosales</taxon>
        <taxon>Cannabaceae</taxon>
        <taxon>Cannabis</taxon>
    </lineage>
</organism>
<dbReference type="GO" id="GO:0004523">
    <property type="term" value="F:RNA-DNA hybrid ribonuclease activity"/>
    <property type="evidence" value="ECO:0007669"/>
    <property type="project" value="InterPro"/>
</dbReference>
<dbReference type="InterPro" id="IPR002156">
    <property type="entry name" value="RNaseH_domain"/>
</dbReference>
<name>A0A803PVI6_CANSA</name>
<evidence type="ECO:0000259" key="1">
    <source>
        <dbReference type="Pfam" id="PF13456"/>
    </source>
</evidence>
<sequence>MLSMKFLIIKLSTDNKELVPPGLPRLKMEESGTSQNSIAFVIQRHILSNALPIRTAIAKRMQINDTAYPLSGVGEETMEHLFHYSNFAYYLWKSSPWGLMPIMNLDTIWRARNDKVHNNNLSCIIHYIDSIIRCYANYGSQLFTSPTTRAAPHWSPLLEDWIKIIFDVKVGSSSMSVVALARDHLGTVLWVASNMLIFCDALIGEVAACHPTFETAVKRKHNFVIIESDSETIIKALQRKVSVWSIDNYVLNCNRVSRQVLSCNFAFIPRLNIFAAHNIVKWVFAQNLTGMVDVPTILTDIICNDHKV</sequence>
<evidence type="ECO:0000313" key="2">
    <source>
        <dbReference type="EnsemblPlants" id="cds.evm.model.06.1680"/>
    </source>
</evidence>
<dbReference type="Pfam" id="PF13456">
    <property type="entry name" value="RVT_3"/>
    <property type="match status" value="1"/>
</dbReference>
<dbReference type="InterPro" id="IPR052929">
    <property type="entry name" value="RNase_H-like_EbsB-rel"/>
</dbReference>
<evidence type="ECO:0000313" key="3">
    <source>
        <dbReference type="Proteomes" id="UP000596661"/>
    </source>
</evidence>
<dbReference type="EMBL" id="UZAU01000616">
    <property type="status" value="NOT_ANNOTATED_CDS"/>
    <property type="molecule type" value="Genomic_DNA"/>
</dbReference>
<dbReference type="AlphaFoldDB" id="A0A803PVI6"/>